<sequence>MSSIVSGQHSGFGTGSGAGSGNFDLLRRATHAVMREKEKALWKPSSPRSHTYFPATYLFHNTELVLKYYWRWLSQRSTRRKCFAQPNISLSP</sequence>
<organism evidence="2">
    <name type="scientific">Pyricularia oryzae (strain Y34)</name>
    <name type="common">Rice blast fungus</name>
    <name type="synonym">Magnaporthe oryzae</name>
    <dbReference type="NCBI Taxonomy" id="1143189"/>
    <lineage>
        <taxon>Eukaryota</taxon>
        <taxon>Fungi</taxon>
        <taxon>Dikarya</taxon>
        <taxon>Ascomycota</taxon>
        <taxon>Pezizomycotina</taxon>
        <taxon>Sordariomycetes</taxon>
        <taxon>Sordariomycetidae</taxon>
        <taxon>Magnaporthales</taxon>
        <taxon>Pyriculariaceae</taxon>
        <taxon>Pyricularia</taxon>
    </lineage>
</organism>
<proteinExistence type="predicted"/>
<feature type="region of interest" description="Disordered" evidence="1">
    <location>
        <begin position="1"/>
        <end position="21"/>
    </location>
</feature>
<gene>
    <name evidence="2" type="ORF">OOU_Y34scaffold00207g14</name>
</gene>
<reference evidence="2" key="1">
    <citation type="journal article" date="2012" name="PLoS Genet.">
        <title>Comparative analysis of the genomes of two field isolates of the rice blast fungus Magnaporthe oryzae.</title>
        <authorList>
            <person name="Xue M."/>
            <person name="Yang J."/>
            <person name="Li Z."/>
            <person name="Hu S."/>
            <person name="Yao N."/>
            <person name="Dean R.A."/>
            <person name="Zhao W."/>
            <person name="Shen M."/>
            <person name="Zhang H."/>
            <person name="Li C."/>
            <person name="Liu L."/>
            <person name="Cao L."/>
            <person name="Xu X."/>
            <person name="Xing Y."/>
            <person name="Hsiang T."/>
            <person name="Zhang Z."/>
            <person name="Xu J.R."/>
            <person name="Peng Y.L."/>
        </authorList>
    </citation>
    <scope>NUCLEOTIDE SEQUENCE</scope>
    <source>
        <strain evidence="2">Y34</strain>
    </source>
</reference>
<dbReference type="Proteomes" id="UP000011086">
    <property type="component" value="Unassembled WGS sequence"/>
</dbReference>
<dbReference type="AlphaFoldDB" id="A0AA97P5S0"/>
<accession>A0AA97P5S0</accession>
<name>A0AA97P5S0_PYRO3</name>
<evidence type="ECO:0000313" key="2">
    <source>
        <dbReference type="EMBL" id="ELQ42449.1"/>
    </source>
</evidence>
<dbReference type="EMBL" id="JH793368">
    <property type="protein sequence ID" value="ELQ42449.1"/>
    <property type="molecule type" value="Genomic_DNA"/>
</dbReference>
<evidence type="ECO:0000256" key="1">
    <source>
        <dbReference type="SAM" id="MobiDB-lite"/>
    </source>
</evidence>
<protein>
    <submittedName>
        <fullName evidence="2">Uncharacterized protein</fullName>
    </submittedName>
</protein>
<feature type="compositionally biased region" description="Gly residues" evidence="1">
    <location>
        <begin position="10"/>
        <end position="20"/>
    </location>
</feature>